<gene>
    <name evidence="2" type="ORF">SAMN05444366_4061</name>
</gene>
<dbReference type="STRING" id="29534.SAMN05444366_4061"/>
<name>A0A1M7LCC8_9FLAO</name>
<sequence length="200" mass="23836">MKKLICLLLLFVSFFSNLSYAQDKREAINDFLQAIVPDYNQKIFIIQEKTSTNHVIDIFKGKTSKDSLTNEYKREEREEIKPPLYNEEHWAVMKKEYYLKIEKHNSWVANDFNYKNIEFFSSHLFIEFIVSHFEKHLPITNVFSFSEPIFYSANKYLVFKVGQGTTESINGLTDNYLIIMKKENGKWIVMSKSYQLDLFY</sequence>
<evidence type="ECO:0000313" key="2">
    <source>
        <dbReference type="EMBL" id="SHM75805.1"/>
    </source>
</evidence>
<keyword evidence="3" id="KW-1185">Reference proteome</keyword>
<protein>
    <recommendedName>
        <fullName evidence="4">Lumazine-binding</fullName>
    </recommendedName>
</protein>
<organism evidence="2 3">
    <name type="scientific">Flavobacterium saccharophilum</name>
    <dbReference type="NCBI Taxonomy" id="29534"/>
    <lineage>
        <taxon>Bacteria</taxon>
        <taxon>Pseudomonadati</taxon>
        <taxon>Bacteroidota</taxon>
        <taxon>Flavobacteriia</taxon>
        <taxon>Flavobacteriales</taxon>
        <taxon>Flavobacteriaceae</taxon>
        <taxon>Flavobacterium</taxon>
    </lineage>
</organism>
<evidence type="ECO:0008006" key="4">
    <source>
        <dbReference type="Google" id="ProtNLM"/>
    </source>
</evidence>
<accession>A0A1M7LCC8</accession>
<evidence type="ECO:0000313" key="3">
    <source>
        <dbReference type="Proteomes" id="UP000184121"/>
    </source>
</evidence>
<reference evidence="3" key="1">
    <citation type="submission" date="2016-11" db="EMBL/GenBank/DDBJ databases">
        <authorList>
            <person name="Varghese N."/>
            <person name="Submissions S."/>
        </authorList>
    </citation>
    <scope>NUCLEOTIDE SEQUENCE [LARGE SCALE GENOMIC DNA]</scope>
    <source>
        <strain evidence="3">DSM 1811</strain>
    </source>
</reference>
<dbReference type="EMBL" id="FRBY01000006">
    <property type="protein sequence ID" value="SHM75805.1"/>
    <property type="molecule type" value="Genomic_DNA"/>
</dbReference>
<dbReference type="OrthoDB" id="1363777at2"/>
<feature type="chain" id="PRO_5013110928" description="Lumazine-binding" evidence="1">
    <location>
        <begin position="22"/>
        <end position="200"/>
    </location>
</feature>
<keyword evidence="1" id="KW-0732">Signal</keyword>
<dbReference type="AlphaFoldDB" id="A0A1M7LCC8"/>
<dbReference type="RefSeq" id="WP_072975271.1">
    <property type="nucleotide sequence ID" value="NZ_FRBY01000006.1"/>
</dbReference>
<dbReference type="Proteomes" id="UP000184121">
    <property type="component" value="Unassembled WGS sequence"/>
</dbReference>
<evidence type="ECO:0000256" key="1">
    <source>
        <dbReference type="SAM" id="SignalP"/>
    </source>
</evidence>
<proteinExistence type="predicted"/>
<feature type="signal peptide" evidence="1">
    <location>
        <begin position="1"/>
        <end position="21"/>
    </location>
</feature>